<name>A0A5D3EGK4_9BACE</name>
<evidence type="ECO:0000313" key="8">
    <source>
        <dbReference type="EMBL" id="TYK34978.1"/>
    </source>
</evidence>
<dbReference type="Proteomes" id="UP000324383">
    <property type="component" value="Unassembled WGS sequence"/>
</dbReference>
<keyword evidence="6" id="KW-0998">Cell outer membrane</keyword>
<gene>
    <name evidence="8" type="ORF">FNJ60_02675</name>
</gene>
<evidence type="ECO:0008006" key="10">
    <source>
        <dbReference type="Google" id="ProtNLM"/>
    </source>
</evidence>
<organism evidence="8 9">
    <name type="scientific">Bacteroides pyogenes</name>
    <dbReference type="NCBI Taxonomy" id="310300"/>
    <lineage>
        <taxon>Bacteria</taxon>
        <taxon>Pseudomonadati</taxon>
        <taxon>Bacteroidota</taxon>
        <taxon>Bacteroidia</taxon>
        <taxon>Bacteroidales</taxon>
        <taxon>Bacteroidaceae</taxon>
        <taxon>Bacteroides</taxon>
    </lineage>
</organism>
<dbReference type="Pfam" id="PF08842">
    <property type="entry name" value="Mfa2"/>
    <property type="match status" value="1"/>
</dbReference>
<dbReference type="GO" id="GO:0009279">
    <property type="term" value="C:cell outer membrane"/>
    <property type="evidence" value="ECO:0007669"/>
    <property type="project" value="UniProtKB-SubCell"/>
</dbReference>
<evidence type="ECO:0000256" key="7">
    <source>
        <dbReference type="ARBA" id="ARBA00023288"/>
    </source>
</evidence>
<keyword evidence="7" id="KW-0449">Lipoprotein</keyword>
<dbReference type="RefSeq" id="WP_148730217.1">
    <property type="nucleotide sequence ID" value="NZ_JADRGE010000005.1"/>
</dbReference>
<reference evidence="8 9" key="1">
    <citation type="submission" date="2019-07" db="EMBL/GenBank/DDBJ databases">
        <title>Draft Genome Sequences of Bacteroides pyogenes Strains Isolated from the Uterus Holstein Dairy Cows with Metritis.</title>
        <authorList>
            <person name="Cunha F."/>
            <person name="Galvao K.N."/>
            <person name="Jeon S.J."/>
            <person name="Jeong K.C."/>
        </authorList>
    </citation>
    <scope>NUCLEOTIDE SEQUENCE [LARGE SCALE GENOMIC DNA]</scope>
    <source>
        <strain evidence="8 9">KG-31</strain>
    </source>
</reference>
<comment type="subcellular location">
    <subcellularLocation>
        <location evidence="1">Cell outer membrane</location>
    </subcellularLocation>
</comment>
<comment type="caution">
    <text evidence="8">The sequence shown here is derived from an EMBL/GenBank/DDBJ whole genome shotgun (WGS) entry which is preliminary data.</text>
</comment>
<dbReference type="AlphaFoldDB" id="A0A5D3EGK4"/>
<evidence type="ECO:0000256" key="4">
    <source>
        <dbReference type="ARBA" id="ARBA00023136"/>
    </source>
</evidence>
<evidence type="ECO:0000256" key="6">
    <source>
        <dbReference type="ARBA" id="ARBA00023237"/>
    </source>
</evidence>
<proteinExistence type="inferred from homology"/>
<evidence type="ECO:0000256" key="1">
    <source>
        <dbReference type="ARBA" id="ARBA00004442"/>
    </source>
</evidence>
<protein>
    <recommendedName>
        <fullName evidence="10">FimB/Mfa2 family fimbrial subunit</fullName>
    </recommendedName>
</protein>
<dbReference type="PROSITE" id="PS51257">
    <property type="entry name" value="PROKAR_LIPOPROTEIN"/>
    <property type="match status" value="1"/>
</dbReference>
<dbReference type="EMBL" id="VKLW01000004">
    <property type="protein sequence ID" value="TYK34978.1"/>
    <property type="molecule type" value="Genomic_DNA"/>
</dbReference>
<keyword evidence="5" id="KW-0564">Palmitate</keyword>
<dbReference type="Gene3D" id="2.60.40.2100">
    <property type="match status" value="1"/>
</dbReference>
<sequence>MKLFKIYFFLMLPVLLTTGCIRESLEGCPLDTRLRFTYFPQGAVKDLFGERVEQVTLCVYRPDGTIEQTLTIPKSELMKFQGTELYLPQGEYTVVCWANASAQHSKLGGFQTGETIADLFLEHPKAGTSQEIPTLDRLLFATASLSVNERNAGMETEVNFSTKTIRMSVLLKGISLQPKIKMDGLASALHPVKDNDTGEWKVLPVEQGKTYVPTVEYDGTKKEAVAVIDVPRFGADTPALIELKDNAGNHIVPPISIADLIRKYNIQIGDENEIVIPIEITFTNGHAKITIKDWENQNVKPGGV</sequence>
<evidence type="ECO:0000256" key="5">
    <source>
        <dbReference type="ARBA" id="ARBA00023139"/>
    </source>
</evidence>
<keyword evidence="4" id="KW-0472">Membrane</keyword>
<evidence type="ECO:0000256" key="2">
    <source>
        <dbReference type="ARBA" id="ARBA00007248"/>
    </source>
</evidence>
<keyword evidence="3" id="KW-0732">Signal</keyword>
<comment type="similarity">
    <text evidence="2">Belongs to the bacteroidetes fimbrillin superfamily. FimB/Mfa2 family.</text>
</comment>
<dbReference type="InterPro" id="IPR014941">
    <property type="entry name" value="FimB/Mfa2/Mfa3"/>
</dbReference>
<accession>A0A5D3EGK4</accession>
<evidence type="ECO:0000256" key="3">
    <source>
        <dbReference type="ARBA" id="ARBA00022729"/>
    </source>
</evidence>
<evidence type="ECO:0000313" key="9">
    <source>
        <dbReference type="Proteomes" id="UP000324383"/>
    </source>
</evidence>
<keyword evidence="9" id="KW-1185">Reference proteome</keyword>